<dbReference type="Pfam" id="PF22770">
    <property type="entry name" value="POP1_C"/>
    <property type="match status" value="1"/>
</dbReference>
<name>A0AAI8YG73_9PEZI</name>
<dbReference type="GO" id="GO:0001682">
    <property type="term" value="P:tRNA 5'-leader removal"/>
    <property type="evidence" value="ECO:0007669"/>
    <property type="project" value="InterPro"/>
</dbReference>
<proteinExistence type="predicted"/>
<feature type="domain" description="POPLD" evidence="6">
    <location>
        <begin position="579"/>
        <end position="684"/>
    </location>
</feature>
<dbReference type="AlphaFoldDB" id="A0AAI8YG73"/>
<dbReference type="Pfam" id="PF06978">
    <property type="entry name" value="POP1_N"/>
    <property type="match status" value="1"/>
</dbReference>
<comment type="subcellular location">
    <subcellularLocation>
        <location evidence="1">Nucleus</location>
    </subcellularLocation>
</comment>
<dbReference type="Proteomes" id="UP001295740">
    <property type="component" value="Unassembled WGS sequence"/>
</dbReference>
<feature type="compositionally biased region" description="Basic and acidic residues" evidence="4">
    <location>
        <begin position="36"/>
        <end position="48"/>
    </location>
</feature>
<dbReference type="InterPro" id="IPR055079">
    <property type="entry name" value="POP1_C"/>
</dbReference>
<feature type="domain" description="Pop1 N-terminal" evidence="5">
    <location>
        <begin position="105"/>
        <end position="309"/>
    </location>
</feature>
<evidence type="ECO:0000256" key="2">
    <source>
        <dbReference type="ARBA" id="ARBA00022694"/>
    </source>
</evidence>
<keyword evidence="2" id="KW-0819">tRNA processing</keyword>
<dbReference type="InterPro" id="IPR039182">
    <property type="entry name" value="Pop1"/>
</dbReference>
<feature type="compositionally biased region" description="Basic residues" evidence="4">
    <location>
        <begin position="174"/>
        <end position="184"/>
    </location>
</feature>
<evidence type="ECO:0000313" key="9">
    <source>
        <dbReference type="Proteomes" id="UP001295740"/>
    </source>
</evidence>
<evidence type="ECO:0000256" key="1">
    <source>
        <dbReference type="ARBA" id="ARBA00004123"/>
    </source>
</evidence>
<dbReference type="PANTHER" id="PTHR22731:SF3">
    <property type="entry name" value="RIBONUCLEASES P_MRP PROTEIN SUBUNIT POP1"/>
    <property type="match status" value="1"/>
</dbReference>
<feature type="compositionally biased region" description="Basic residues" evidence="4">
    <location>
        <begin position="143"/>
        <end position="160"/>
    </location>
</feature>
<protein>
    <submittedName>
        <fullName evidence="8">Uu.00g110680.m01.CDS01</fullName>
    </submittedName>
</protein>
<dbReference type="EMBL" id="CAUWAG010000006">
    <property type="protein sequence ID" value="CAJ2503674.1"/>
    <property type="molecule type" value="Genomic_DNA"/>
</dbReference>
<dbReference type="InterPro" id="IPR012590">
    <property type="entry name" value="POPLD_dom"/>
</dbReference>
<feature type="region of interest" description="Disordered" evidence="4">
    <location>
        <begin position="143"/>
        <end position="185"/>
    </location>
</feature>
<reference evidence="8" key="1">
    <citation type="submission" date="2023-10" db="EMBL/GenBank/DDBJ databases">
        <authorList>
            <person name="Hackl T."/>
        </authorList>
    </citation>
    <scope>NUCLEOTIDE SEQUENCE</scope>
</reference>
<evidence type="ECO:0000256" key="4">
    <source>
        <dbReference type="SAM" id="MobiDB-lite"/>
    </source>
</evidence>
<dbReference type="InterPro" id="IPR009723">
    <property type="entry name" value="Pop1_N"/>
</dbReference>
<dbReference type="Pfam" id="PF08170">
    <property type="entry name" value="POPLD"/>
    <property type="match status" value="1"/>
</dbReference>
<dbReference type="GO" id="GO:0005655">
    <property type="term" value="C:nucleolar ribonuclease P complex"/>
    <property type="evidence" value="ECO:0007669"/>
    <property type="project" value="InterPro"/>
</dbReference>
<evidence type="ECO:0000259" key="6">
    <source>
        <dbReference type="Pfam" id="PF08170"/>
    </source>
</evidence>
<evidence type="ECO:0000256" key="3">
    <source>
        <dbReference type="ARBA" id="ARBA00023242"/>
    </source>
</evidence>
<dbReference type="GO" id="GO:0000172">
    <property type="term" value="C:ribonuclease MRP complex"/>
    <property type="evidence" value="ECO:0007669"/>
    <property type="project" value="InterPro"/>
</dbReference>
<feature type="region of interest" description="Disordered" evidence="4">
    <location>
        <begin position="697"/>
        <end position="724"/>
    </location>
</feature>
<accession>A0AAI8YG73</accession>
<keyword evidence="9" id="KW-1185">Reference proteome</keyword>
<organism evidence="8 9">
    <name type="scientific">Anthostomella pinea</name>
    <dbReference type="NCBI Taxonomy" id="933095"/>
    <lineage>
        <taxon>Eukaryota</taxon>
        <taxon>Fungi</taxon>
        <taxon>Dikarya</taxon>
        <taxon>Ascomycota</taxon>
        <taxon>Pezizomycotina</taxon>
        <taxon>Sordariomycetes</taxon>
        <taxon>Xylariomycetidae</taxon>
        <taxon>Xylariales</taxon>
        <taxon>Xylariaceae</taxon>
        <taxon>Anthostomella</taxon>
    </lineage>
</organism>
<dbReference type="PANTHER" id="PTHR22731">
    <property type="entry name" value="RIBONUCLEASES P/MRP PROTEIN SUBUNIT POP1"/>
    <property type="match status" value="1"/>
</dbReference>
<evidence type="ECO:0000259" key="5">
    <source>
        <dbReference type="Pfam" id="PF06978"/>
    </source>
</evidence>
<feature type="domain" description="POP1 C-terminal" evidence="7">
    <location>
        <begin position="752"/>
        <end position="933"/>
    </location>
</feature>
<sequence>MPPRKDSLVNPAGKSAEKPKSTAFPNAPPKPASWGKDGRPGGSKDGRPVKRKNPPQTGKNVQGQVNDSQPSGRSFKRAKLNNARSIASLASHAALKDGELNVQSFVASMAFEMNTLDESMRRTKAMNNRRVFQRLPYTMRRRAAAHNYKRVPKRLHKRARKEAEEDNSPTVNSKTRKPKTTRSRLRAETARRLEILAKRKRLLKLKKGLGADKVTITTRAARPKIRRNELSEPHVTKSRYRKRQLKKIWLPTHLWHAKRAKMTPPSQPLWGFSIPLSPTQKVYRPTHRIQWEKGAMAWDMSYMSTIGLFGTESSIRTALRGLGLTQEALWNDKAKRWRAGAVYWSGHLSRKSQDVVRVIGPACIIWNAQEQLEGQDATKLPRQLFINVHPSAFLETFNELLRLVKMQHPRPFLQDLRYEIGSIDITGPDATEALLGVLKPYPSTAASKDTHASKFESLAGLTDPAALPHGSLLAFSIMDPRLHHPPRRSSVPRAGDQDVQLALLEAISAFRKNEEPMPSLLFDRGARFKASTLPSQQSLNRRRGKNAPGAVLEPTKVDPPIPIMLLASRKSPETKTPGTWTVMLPWKCVLPLWYSLMHCPLSTGGNPAFGGLQEIRQLSFERAEPWFPGDVSGTDAGNAWELRDRIARQAAWDRMPKGKRVNWDTLDLGASRKGELGIGWNCDYDILFGLRAPESNQQPTEAEECENGAEAPESEKGKTVSPVDTMSSTTYLPKLAFNAYLAPKFVPLPAASLVTVNLRMAARGVPTTCARIYRLPDAKAVVISTQAEVPATEPPHQKAEGKVPANLREQWLAQRPAKGKKGSSAPPNMSPEARKQSLAQQLIGSAMPYPPASPTSENINGHPLCPNEEDLIGFVTTGSYNLRKGRGDGIGSLSAQRAMEELRRYKNTNDPAARLCVVRSAGENVGWLARWELV</sequence>
<keyword evidence="3" id="KW-0539">Nucleus</keyword>
<gene>
    <name evidence="8" type="ORF">KHLLAP_LOCUS4142</name>
</gene>
<evidence type="ECO:0000313" key="8">
    <source>
        <dbReference type="EMBL" id="CAJ2503674.1"/>
    </source>
</evidence>
<comment type="caution">
    <text evidence="8">The sequence shown here is derived from an EMBL/GenBank/DDBJ whole genome shotgun (WGS) entry which is preliminary data.</text>
</comment>
<feature type="region of interest" description="Disordered" evidence="4">
    <location>
        <begin position="532"/>
        <end position="554"/>
    </location>
</feature>
<feature type="compositionally biased region" description="Polar residues" evidence="4">
    <location>
        <begin position="54"/>
        <end position="72"/>
    </location>
</feature>
<evidence type="ECO:0000259" key="7">
    <source>
        <dbReference type="Pfam" id="PF22770"/>
    </source>
</evidence>
<feature type="region of interest" description="Disordered" evidence="4">
    <location>
        <begin position="1"/>
        <end position="73"/>
    </location>
</feature>
<feature type="region of interest" description="Disordered" evidence="4">
    <location>
        <begin position="815"/>
        <end position="837"/>
    </location>
</feature>